<dbReference type="GeneID" id="10509237"/>
<evidence type="ECO:0000313" key="2">
    <source>
        <dbReference type="Proteomes" id="UP000001064"/>
    </source>
</evidence>
<gene>
    <name evidence="1" type="ORF">DICPUDRAFT_146956</name>
</gene>
<dbReference type="RefSeq" id="XP_003283332.1">
    <property type="nucleotide sequence ID" value="XM_003283284.1"/>
</dbReference>
<evidence type="ECO:0000313" key="1">
    <source>
        <dbReference type="EMBL" id="EGC40142.1"/>
    </source>
</evidence>
<dbReference type="KEGG" id="dpp:DICPUDRAFT_146956"/>
<accession>F0Z7A4</accession>
<protein>
    <submittedName>
        <fullName evidence="1">Uncharacterized protein</fullName>
    </submittedName>
</protein>
<sequence>MNKKLIFLITYLFFIFTINSQITYLKTNDVFQIYPLPGNQYKAHYNDLALYYKLDFFLINKIKDINESYYSIDSNGSIFKASIQQNKLFVAIPFDKSNPSQSIILTTIFNNSDTVSMKIDLFCDYINKDKVSVKVTKPILDRDNNVYVNILFIGLNNSLTSITTSPPLSSVRLTGEQFEVQVTPFYKFSAKETNFDILFSDFSIPITVPPYYPPNIIPTLLDYFIYPSINNFIYNDFTQTPILYFSSSIPYNVSFFLLQSQTTYYVPKKIKLKEDRYTYIAPLLYQGFSNQVFNFSLNTMLDLVPRVIEKNIIEYTYLTIPFWTYSREFDDFFTISFQNNLFTLKENTFNFRYSSSFQTKWPFGFVSGSTKNFVYSITIPLDENTRNLAISEYPHGKETIGIIEGSGLGN</sequence>
<proteinExistence type="predicted"/>
<dbReference type="AlphaFoldDB" id="F0Z7A4"/>
<dbReference type="Proteomes" id="UP000001064">
    <property type="component" value="Unassembled WGS sequence"/>
</dbReference>
<dbReference type="EMBL" id="GL870946">
    <property type="protein sequence ID" value="EGC40142.1"/>
    <property type="molecule type" value="Genomic_DNA"/>
</dbReference>
<dbReference type="VEuPathDB" id="AmoebaDB:DICPUDRAFT_146956"/>
<keyword evidence="2" id="KW-1185">Reference proteome</keyword>
<name>F0Z7A4_DICPU</name>
<organism evidence="1 2">
    <name type="scientific">Dictyostelium purpureum</name>
    <name type="common">Slime mold</name>
    <dbReference type="NCBI Taxonomy" id="5786"/>
    <lineage>
        <taxon>Eukaryota</taxon>
        <taxon>Amoebozoa</taxon>
        <taxon>Evosea</taxon>
        <taxon>Eumycetozoa</taxon>
        <taxon>Dictyostelia</taxon>
        <taxon>Dictyosteliales</taxon>
        <taxon>Dictyosteliaceae</taxon>
        <taxon>Dictyostelium</taxon>
    </lineage>
</organism>
<reference evidence="2" key="1">
    <citation type="journal article" date="2011" name="Genome Biol.">
        <title>Comparative genomics of the social amoebae Dictyostelium discoideum and Dictyostelium purpureum.</title>
        <authorList>
            <consortium name="US DOE Joint Genome Institute (JGI-PGF)"/>
            <person name="Sucgang R."/>
            <person name="Kuo A."/>
            <person name="Tian X."/>
            <person name="Salerno W."/>
            <person name="Parikh A."/>
            <person name="Feasley C.L."/>
            <person name="Dalin E."/>
            <person name="Tu H."/>
            <person name="Huang E."/>
            <person name="Barry K."/>
            <person name="Lindquist E."/>
            <person name="Shapiro H."/>
            <person name="Bruce D."/>
            <person name="Schmutz J."/>
            <person name="Salamov A."/>
            <person name="Fey P."/>
            <person name="Gaudet P."/>
            <person name="Anjard C."/>
            <person name="Babu M.M."/>
            <person name="Basu S."/>
            <person name="Bushmanova Y."/>
            <person name="van der Wel H."/>
            <person name="Katoh-Kurasawa M."/>
            <person name="Dinh C."/>
            <person name="Coutinho P.M."/>
            <person name="Saito T."/>
            <person name="Elias M."/>
            <person name="Schaap P."/>
            <person name="Kay R.R."/>
            <person name="Henrissat B."/>
            <person name="Eichinger L."/>
            <person name="Rivero F."/>
            <person name="Putnam N.H."/>
            <person name="West C.M."/>
            <person name="Loomis W.F."/>
            <person name="Chisholm R.L."/>
            <person name="Shaulsky G."/>
            <person name="Strassmann J.E."/>
            <person name="Queller D.C."/>
            <person name="Kuspa A."/>
            <person name="Grigoriev I.V."/>
        </authorList>
    </citation>
    <scope>NUCLEOTIDE SEQUENCE [LARGE SCALE GENOMIC DNA]</scope>
    <source>
        <strain evidence="2">QSDP1</strain>
    </source>
</reference>
<dbReference type="InParanoid" id="F0Z7A4"/>